<feature type="transmembrane region" description="Helical" evidence="1">
    <location>
        <begin position="6"/>
        <end position="23"/>
    </location>
</feature>
<keyword evidence="1" id="KW-0472">Membrane</keyword>
<reference evidence="3 4" key="1">
    <citation type="journal article" date="2016" name="Nat. Commun.">
        <title>Thousands of microbial genomes shed light on interconnected biogeochemical processes in an aquifer system.</title>
        <authorList>
            <person name="Anantharaman K."/>
            <person name="Brown C.T."/>
            <person name="Hug L.A."/>
            <person name="Sharon I."/>
            <person name="Castelle C.J."/>
            <person name="Probst A.J."/>
            <person name="Thomas B.C."/>
            <person name="Singh A."/>
            <person name="Wilkins M.J."/>
            <person name="Karaoz U."/>
            <person name="Brodie E.L."/>
            <person name="Williams K.H."/>
            <person name="Hubbard S.S."/>
            <person name="Banfield J.F."/>
        </authorList>
    </citation>
    <scope>NUCLEOTIDE SEQUENCE [LARGE SCALE GENOMIC DNA]</scope>
</reference>
<feature type="domain" description="DM13" evidence="2">
    <location>
        <begin position="80"/>
        <end position="184"/>
    </location>
</feature>
<keyword evidence="1" id="KW-0812">Transmembrane</keyword>
<protein>
    <recommendedName>
        <fullName evidence="2">DM13 domain-containing protein</fullName>
    </recommendedName>
</protein>
<evidence type="ECO:0000313" key="4">
    <source>
        <dbReference type="Proteomes" id="UP000177235"/>
    </source>
</evidence>
<proteinExistence type="predicted"/>
<dbReference type="PROSITE" id="PS51549">
    <property type="entry name" value="DM13"/>
    <property type="match status" value="1"/>
</dbReference>
<dbReference type="InterPro" id="IPR019545">
    <property type="entry name" value="DM13_domain"/>
</dbReference>
<evidence type="ECO:0000313" key="3">
    <source>
        <dbReference type="EMBL" id="OGE98728.1"/>
    </source>
</evidence>
<sequence>MSKRHIVILVVMLVTLPVLYYLISPIWRVKELDENLPGQSGPVIKDNLFNMDEKTTADFNKAMLEMAPKAMMMNQGMPNADFKLLAAGPMVARAHNVSGDAVLVEAAGKKILRFENLDTINGPGLHIYLAADLSDNDYVDLGPIRATRGNVNYDVPAGTDTNKYRYALIWCQPFKVLFSYAELK</sequence>
<comment type="caution">
    <text evidence="3">The sequence shown here is derived from an EMBL/GenBank/DDBJ whole genome shotgun (WGS) entry which is preliminary data.</text>
</comment>
<name>A0A1F5Q9B6_9BACT</name>
<organism evidence="3 4">
    <name type="scientific">Candidatus Doudnabacteria bacterium RIFCSPLOWO2_02_FULL_48_13</name>
    <dbReference type="NCBI Taxonomy" id="1817845"/>
    <lineage>
        <taxon>Bacteria</taxon>
        <taxon>Candidatus Doudnaibacteriota</taxon>
    </lineage>
</organism>
<dbReference type="Pfam" id="PF10517">
    <property type="entry name" value="DM13"/>
    <property type="match status" value="1"/>
</dbReference>
<dbReference type="Proteomes" id="UP000177235">
    <property type="component" value="Unassembled WGS sequence"/>
</dbReference>
<evidence type="ECO:0000259" key="2">
    <source>
        <dbReference type="PROSITE" id="PS51549"/>
    </source>
</evidence>
<evidence type="ECO:0000256" key="1">
    <source>
        <dbReference type="SAM" id="Phobius"/>
    </source>
</evidence>
<dbReference type="EMBL" id="MFFF01000027">
    <property type="protein sequence ID" value="OGE98728.1"/>
    <property type="molecule type" value="Genomic_DNA"/>
</dbReference>
<keyword evidence="1" id="KW-1133">Transmembrane helix</keyword>
<dbReference type="AlphaFoldDB" id="A0A1F5Q9B6"/>
<accession>A0A1F5Q9B6</accession>
<gene>
    <name evidence="3" type="ORF">A3J05_04685</name>
</gene>